<dbReference type="EMBL" id="JAGSXJ010000018">
    <property type="protein sequence ID" value="KAH6682339.1"/>
    <property type="molecule type" value="Genomic_DNA"/>
</dbReference>
<dbReference type="AlphaFoldDB" id="A0A9P8V7G0"/>
<name>A0A9P8V7G0_9PEZI</name>
<comment type="caution">
    <text evidence="2">The sequence shown here is derived from an EMBL/GenBank/DDBJ whole genome shotgun (WGS) entry which is preliminary data.</text>
</comment>
<accession>A0A9P8V7G0</accession>
<feature type="chain" id="PRO_5040157866" description="SnoaL-like domain-containing protein" evidence="1">
    <location>
        <begin position="23"/>
        <end position="161"/>
    </location>
</feature>
<protein>
    <recommendedName>
        <fullName evidence="4">SnoaL-like domain-containing protein</fullName>
    </recommendedName>
</protein>
<dbReference type="OrthoDB" id="2820488at2759"/>
<gene>
    <name evidence="2" type="ORF">F5X68DRAFT_234051</name>
</gene>
<feature type="signal peptide" evidence="1">
    <location>
        <begin position="1"/>
        <end position="22"/>
    </location>
</feature>
<reference evidence="2" key="1">
    <citation type="journal article" date="2021" name="Nat. Commun.">
        <title>Genetic determinants of endophytism in the Arabidopsis root mycobiome.</title>
        <authorList>
            <person name="Mesny F."/>
            <person name="Miyauchi S."/>
            <person name="Thiergart T."/>
            <person name="Pickel B."/>
            <person name="Atanasova L."/>
            <person name="Karlsson M."/>
            <person name="Huettel B."/>
            <person name="Barry K.W."/>
            <person name="Haridas S."/>
            <person name="Chen C."/>
            <person name="Bauer D."/>
            <person name="Andreopoulos W."/>
            <person name="Pangilinan J."/>
            <person name="LaButti K."/>
            <person name="Riley R."/>
            <person name="Lipzen A."/>
            <person name="Clum A."/>
            <person name="Drula E."/>
            <person name="Henrissat B."/>
            <person name="Kohler A."/>
            <person name="Grigoriev I.V."/>
            <person name="Martin F.M."/>
            <person name="Hacquard S."/>
        </authorList>
    </citation>
    <scope>NUCLEOTIDE SEQUENCE</scope>
    <source>
        <strain evidence="2">MPI-SDFR-AT-0117</strain>
    </source>
</reference>
<evidence type="ECO:0000256" key="1">
    <source>
        <dbReference type="SAM" id="SignalP"/>
    </source>
</evidence>
<evidence type="ECO:0000313" key="3">
    <source>
        <dbReference type="Proteomes" id="UP000770015"/>
    </source>
</evidence>
<dbReference type="SUPFAM" id="SSF54427">
    <property type="entry name" value="NTF2-like"/>
    <property type="match status" value="1"/>
</dbReference>
<evidence type="ECO:0008006" key="4">
    <source>
        <dbReference type="Google" id="ProtNLM"/>
    </source>
</evidence>
<keyword evidence="1" id="KW-0732">Signal</keyword>
<keyword evidence="3" id="KW-1185">Reference proteome</keyword>
<dbReference type="Gene3D" id="3.10.450.50">
    <property type="match status" value="1"/>
</dbReference>
<organism evidence="2 3">
    <name type="scientific">Plectosphaerella plurivora</name>
    <dbReference type="NCBI Taxonomy" id="936078"/>
    <lineage>
        <taxon>Eukaryota</taxon>
        <taxon>Fungi</taxon>
        <taxon>Dikarya</taxon>
        <taxon>Ascomycota</taxon>
        <taxon>Pezizomycotina</taxon>
        <taxon>Sordariomycetes</taxon>
        <taxon>Hypocreomycetidae</taxon>
        <taxon>Glomerellales</taxon>
        <taxon>Plectosphaerellaceae</taxon>
        <taxon>Plectosphaerella</taxon>
    </lineage>
</organism>
<evidence type="ECO:0000313" key="2">
    <source>
        <dbReference type="EMBL" id="KAH6682339.1"/>
    </source>
</evidence>
<dbReference type="PROSITE" id="PS51257">
    <property type="entry name" value="PROKAR_LIPOPROTEIN"/>
    <property type="match status" value="1"/>
</dbReference>
<dbReference type="InterPro" id="IPR032710">
    <property type="entry name" value="NTF2-like_dom_sf"/>
</dbReference>
<sequence length="161" mass="17877">MRFSTRLSFSMGALACIGTAAAASCPGQTAPYCPPRPATSDEQRLIFNEFIQVFYLERNASKALLSHVPEDYIQHNPHALSGRQNTIDVLEPLLSSEANNFTILRQAFTDNIAFAHIRLDVEGAEPSAVVDVYRLNGTCIMEHWDVIQQRDPNSVNPLALF</sequence>
<proteinExistence type="predicted"/>
<dbReference type="Proteomes" id="UP000770015">
    <property type="component" value="Unassembled WGS sequence"/>
</dbReference>